<name>A0ABU0J818_9HYPH</name>
<proteinExistence type="predicted"/>
<dbReference type="RefSeq" id="WP_307272110.1">
    <property type="nucleotide sequence ID" value="NZ_JAUSVX010000003.1"/>
</dbReference>
<feature type="domain" description="DUF1989" evidence="1">
    <location>
        <begin position="21"/>
        <end position="185"/>
    </location>
</feature>
<reference evidence="2 3" key="1">
    <citation type="submission" date="2023-07" db="EMBL/GenBank/DDBJ databases">
        <title>Genomic Encyclopedia of Type Strains, Phase IV (KMG-IV): sequencing the most valuable type-strain genomes for metagenomic binning, comparative biology and taxonomic classification.</title>
        <authorList>
            <person name="Goeker M."/>
        </authorList>
    </citation>
    <scope>NUCLEOTIDE SEQUENCE [LARGE SCALE GENOMIC DNA]</scope>
    <source>
        <strain evidence="2 3">DSM 19619</strain>
    </source>
</reference>
<sequence>MSRLSRCACPLPSFAAVARDETVPGGFGHGFAASAGQYLTLIDLFGRQAGDFVALNRDDLAEVLSPIHTRRRNMSLFFAIGDCLWSSRDRPMFEVVADTVGIHDSNVPACDPTRYAVDFGVPGHRNCLENLFEALAPHGIDVLDVPEPFNFFQNGPVTPDGRMMVTDPVSRPGDHLVLRALMDVVCALSPCPQDIIPGNGLEVTDMRVVVSDAAPQWAGR</sequence>
<comment type="caution">
    <text evidence="2">The sequence shown here is derived from an EMBL/GenBank/DDBJ whole genome shotgun (WGS) entry which is preliminary data.</text>
</comment>
<evidence type="ECO:0000313" key="2">
    <source>
        <dbReference type="EMBL" id="MDQ0469409.1"/>
    </source>
</evidence>
<dbReference type="Pfam" id="PF09347">
    <property type="entry name" value="DUF1989"/>
    <property type="match status" value="1"/>
</dbReference>
<dbReference type="EMBL" id="JAUSVX010000003">
    <property type="protein sequence ID" value="MDQ0469409.1"/>
    <property type="molecule type" value="Genomic_DNA"/>
</dbReference>
<protein>
    <submittedName>
        <fullName evidence="2">Uncharacterized protein YcgI (DUF1989 family)</fullName>
    </submittedName>
</protein>
<dbReference type="Proteomes" id="UP001242480">
    <property type="component" value="Unassembled WGS sequence"/>
</dbReference>
<evidence type="ECO:0000259" key="1">
    <source>
        <dbReference type="Pfam" id="PF09347"/>
    </source>
</evidence>
<evidence type="ECO:0000313" key="3">
    <source>
        <dbReference type="Proteomes" id="UP001242480"/>
    </source>
</evidence>
<dbReference type="PANTHER" id="PTHR31527">
    <property type="entry name" value="RE64534P"/>
    <property type="match status" value="1"/>
</dbReference>
<keyword evidence="3" id="KW-1185">Reference proteome</keyword>
<dbReference type="PANTHER" id="PTHR31527:SF0">
    <property type="entry name" value="RE64534P"/>
    <property type="match status" value="1"/>
</dbReference>
<organism evidence="2 3">
    <name type="scientific">Labrys wisconsinensis</name>
    <dbReference type="NCBI Taxonomy" id="425677"/>
    <lineage>
        <taxon>Bacteria</taxon>
        <taxon>Pseudomonadati</taxon>
        <taxon>Pseudomonadota</taxon>
        <taxon>Alphaproteobacteria</taxon>
        <taxon>Hyphomicrobiales</taxon>
        <taxon>Xanthobacteraceae</taxon>
        <taxon>Labrys</taxon>
    </lineage>
</organism>
<dbReference type="InterPro" id="IPR018959">
    <property type="entry name" value="DUF1989"/>
</dbReference>
<accession>A0ABU0J818</accession>
<gene>
    <name evidence="2" type="ORF">QO011_002420</name>
</gene>